<sequence>MQAFTNHGQNVINDLAQRYGLSTDAVTNMLYAVMNGNGTMAQFNIPELGGGGQWMQGGMTMVGDMFNYGLKTTVNNLCAELSNLLSSQNPAMFQPPVSSQSQYQGNGQNSLFVANPSGYGNWWQADLGQASSSGAQNNIRYAYFPSTQRLALEINGHVTIYDTLDNQIGGVSQQQSGSASLTFTSQYGLVQVENLPIISIDGVAQQPKNQAPIQNNAYTPPVFTPAPEQRFNNTNVSESDIFALIEKLADLKQKGILSDEEFATKKAELLQRL</sequence>
<keyword evidence="3" id="KW-1185">Reference proteome</keyword>
<reference evidence="2 3" key="1">
    <citation type="submission" date="2023-08" db="EMBL/GenBank/DDBJ databases">
        <title>New molecular markers tilS and rpoB for phylogenetic and monitoring studies of the genus Thiothrix biodiversity.</title>
        <authorList>
            <person name="Ravin N.V."/>
            <person name="Smolyakov D."/>
            <person name="Markov N.D."/>
            <person name="Beletsky A.V."/>
            <person name="Mardanov A.V."/>
            <person name="Rudenko T.S."/>
            <person name="Grabovich M.Y."/>
        </authorList>
    </citation>
    <scope>NUCLEOTIDE SEQUENCE [LARGE SCALE GENOMIC DNA]</scope>
    <source>
        <strain evidence="2 3">MK1</strain>
    </source>
</reference>
<dbReference type="InterPro" id="IPR018649">
    <property type="entry name" value="SHOCT"/>
</dbReference>
<name>A0ABY9MT08_9GAMM</name>
<evidence type="ECO:0000259" key="1">
    <source>
        <dbReference type="Pfam" id="PF09851"/>
    </source>
</evidence>
<dbReference type="Proteomes" id="UP001236657">
    <property type="component" value="Chromosome"/>
</dbReference>
<dbReference type="Pfam" id="PF09851">
    <property type="entry name" value="SHOCT"/>
    <property type="match status" value="1"/>
</dbReference>
<evidence type="ECO:0000313" key="3">
    <source>
        <dbReference type="Proteomes" id="UP001236657"/>
    </source>
</evidence>
<feature type="domain" description="SHOCT" evidence="1">
    <location>
        <begin position="245"/>
        <end position="270"/>
    </location>
</feature>
<dbReference type="EMBL" id="CP133218">
    <property type="protein sequence ID" value="WML90961.1"/>
    <property type="molecule type" value="Genomic_DNA"/>
</dbReference>
<evidence type="ECO:0000313" key="2">
    <source>
        <dbReference type="EMBL" id="WML90961.1"/>
    </source>
</evidence>
<protein>
    <submittedName>
        <fullName evidence="2">SHOCT domain-containing protein</fullName>
    </submittedName>
</protein>
<accession>A0ABY9MT08</accession>
<proteinExistence type="predicted"/>
<organism evidence="2 3">
    <name type="scientific">Thiothrix lacustris</name>
    <dbReference type="NCBI Taxonomy" id="525917"/>
    <lineage>
        <taxon>Bacteria</taxon>
        <taxon>Pseudomonadati</taxon>
        <taxon>Pseudomonadota</taxon>
        <taxon>Gammaproteobacteria</taxon>
        <taxon>Thiotrichales</taxon>
        <taxon>Thiotrichaceae</taxon>
        <taxon>Thiothrix</taxon>
    </lineage>
</organism>
<dbReference type="RefSeq" id="WP_028487530.1">
    <property type="nucleotide sequence ID" value="NZ_CP133218.1"/>
</dbReference>
<gene>
    <name evidence="2" type="ORF">RCF98_01095</name>
</gene>